<feature type="transmembrane region" description="Helical" evidence="6">
    <location>
        <begin position="102"/>
        <end position="120"/>
    </location>
</feature>
<evidence type="ECO:0000256" key="4">
    <source>
        <dbReference type="ARBA" id="ARBA00023136"/>
    </source>
</evidence>
<comment type="caution">
    <text evidence="7">The sequence shown here is derived from an EMBL/GenBank/DDBJ whole genome shotgun (WGS) entry which is preliminary data.</text>
</comment>
<evidence type="ECO:0000256" key="6">
    <source>
        <dbReference type="SAM" id="Phobius"/>
    </source>
</evidence>
<feature type="transmembrane region" description="Helical" evidence="6">
    <location>
        <begin position="197"/>
        <end position="221"/>
    </location>
</feature>
<proteinExistence type="predicted"/>
<evidence type="ECO:0000256" key="1">
    <source>
        <dbReference type="ARBA" id="ARBA00004141"/>
    </source>
</evidence>
<dbReference type="InParanoid" id="A0A1Y2CG06"/>
<feature type="compositionally biased region" description="Basic and acidic residues" evidence="5">
    <location>
        <begin position="614"/>
        <end position="627"/>
    </location>
</feature>
<evidence type="ECO:0000313" key="8">
    <source>
        <dbReference type="Proteomes" id="UP000193467"/>
    </source>
</evidence>
<feature type="compositionally biased region" description="Acidic residues" evidence="5">
    <location>
        <begin position="635"/>
        <end position="646"/>
    </location>
</feature>
<evidence type="ECO:0000256" key="2">
    <source>
        <dbReference type="ARBA" id="ARBA00022692"/>
    </source>
</evidence>
<feature type="compositionally biased region" description="Basic and acidic residues" evidence="5">
    <location>
        <begin position="553"/>
        <end position="568"/>
    </location>
</feature>
<evidence type="ECO:0000313" key="7">
    <source>
        <dbReference type="EMBL" id="ORY45847.1"/>
    </source>
</evidence>
<evidence type="ECO:0000256" key="3">
    <source>
        <dbReference type="ARBA" id="ARBA00022989"/>
    </source>
</evidence>
<keyword evidence="2 6" id="KW-0812">Transmembrane</keyword>
<organism evidence="7 8">
    <name type="scientific">Leucosporidium creatinivorum</name>
    <dbReference type="NCBI Taxonomy" id="106004"/>
    <lineage>
        <taxon>Eukaryota</taxon>
        <taxon>Fungi</taxon>
        <taxon>Dikarya</taxon>
        <taxon>Basidiomycota</taxon>
        <taxon>Pucciniomycotina</taxon>
        <taxon>Microbotryomycetes</taxon>
        <taxon>Leucosporidiales</taxon>
        <taxon>Leucosporidium</taxon>
    </lineage>
</organism>
<feature type="compositionally biased region" description="Basic residues" evidence="5">
    <location>
        <begin position="522"/>
        <end position="533"/>
    </location>
</feature>
<dbReference type="EMBL" id="MCGR01000122">
    <property type="protein sequence ID" value="ORY45847.1"/>
    <property type="molecule type" value="Genomic_DNA"/>
</dbReference>
<feature type="compositionally biased region" description="Basic and acidic residues" evidence="5">
    <location>
        <begin position="708"/>
        <end position="738"/>
    </location>
</feature>
<feature type="transmembrane region" description="Helical" evidence="6">
    <location>
        <begin position="68"/>
        <end position="90"/>
    </location>
</feature>
<dbReference type="PANTHER" id="PTHR23423">
    <property type="entry name" value="ORGANIC SOLUTE TRANSPORTER-RELATED"/>
    <property type="match status" value="1"/>
</dbReference>
<feature type="region of interest" description="Disordered" evidence="5">
    <location>
        <begin position="456"/>
        <end position="489"/>
    </location>
</feature>
<feature type="compositionally biased region" description="Basic residues" evidence="5">
    <location>
        <begin position="649"/>
        <end position="663"/>
    </location>
</feature>
<feature type="transmembrane region" description="Helical" evidence="6">
    <location>
        <begin position="241"/>
        <end position="261"/>
    </location>
</feature>
<protein>
    <submittedName>
        <fullName evidence="7">Organic solute transporter Ostalpha-domain-containing protein</fullName>
    </submittedName>
</protein>
<comment type="subcellular location">
    <subcellularLocation>
        <location evidence="1">Membrane</location>
        <topology evidence="1">Multi-pass membrane protein</topology>
    </subcellularLocation>
</comment>
<dbReference type="AlphaFoldDB" id="A0A1Y2CG06"/>
<name>A0A1Y2CG06_9BASI</name>
<feature type="region of interest" description="Disordered" evidence="5">
    <location>
        <begin position="505"/>
        <end position="738"/>
    </location>
</feature>
<gene>
    <name evidence="7" type="ORF">BCR35DRAFT_311073</name>
</gene>
<evidence type="ECO:0000256" key="5">
    <source>
        <dbReference type="SAM" id="MobiDB-lite"/>
    </source>
</evidence>
<keyword evidence="3 6" id="KW-1133">Transmembrane helix</keyword>
<dbReference type="STRING" id="106004.A0A1Y2CG06"/>
<dbReference type="FunCoup" id="A0A1Y2CG06">
    <property type="interactions" value="143"/>
</dbReference>
<dbReference type="InterPro" id="IPR005178">
    <property type="entry name" value="Ostalpha/TMEM184C"/>
</dbReference>
<dbReference type="GO" id="GO:0016020">
    <property type="term" value="C:membrane"/>
    <property type="evidence" value="ECO:0007669"/>
    <property type="project" value="UniProtKB-SubCell"/>
</dbReference>
<dbReference type="SMART" id="SM01417">
    <property type="entry name" value="Solute_trans_a"/>
    <property type="match status" value="1"/>
</dbReference>
<dbReference type="Proteomes" id="UP000193467">
    <property type="component" value="Unassembled WGS sequence"/>
</dbReference>
<keyword evidence="8" id="KW-1185">Reference proteome</keyword>
<feature type="compositionally biased region" description="Basic and acidic residues" evidence="5">
    <location>
        <begin position="505"/>
        <end position="521"/>
    </location>
</feature>
<feature type="compositionally biased region" description="Low complexity" evidence="5">
    <location>
        <begin position="569"/>
        <end position="585"/>
    </location>
</feature>
<dbReference type="OrthoDB" id="2536667at2759"/>
<sequence length="763" mass="85386">MATLLACRALTAALTARDEPEAPPGSGTNLPKSVLIVASIAAGLSTLLSLWTVWLQLKNYRKITLQRFVVRILMMVPIYAVSSLVSLYSLQAAFYVDAVRDLYESFVIYCFFSLLVEYLGGERSLLILLHGRRPVSHPFPISLCVPPMDASDPFTFLALKRGVLQYVQLKPLLVVITFILKATGTYKDGSLEKDAGYTYVSIAYNLSVSISLYSLAMFWVATHDDLKPYRPMPKFLCVKGLIFFSFWQGFAVSILVAIGVIKSDRFEIEMLSLAIQDTLICLEMPLFAFMHLYAFSYTDYIDENHIYSGRLPVMYAIRDALGYKDILSDSATTVKGTGFSYRTFEPVEGGLHVGRGRDRRVRAGLRYAEGGKKKYWLDMPGEEGDAFGRKGGSSLVAKPFHSVKRVLEERLDVREGYAPLSAEEAGEAVHKDTEQFRTGMGEMYEEDWRRWKEEQGLAARDSDEESEPESLGFEEVQEDDEAEELYKDAQRLEFGDWSYPIVDASKEDVRRRLREEEEGRVHPNRLKVRKGKGKERPDPPSHKYSYGRLGEPSPHRSTDPAPDREEGLPPHQSSSASAPATSSDHPAPKGAHLLHGARHVVHAITGNTEEDDAAQAKRRQEEERNRLPPDAVDLVVEDFAAEEEEQIQQRRRGQPGGKKKRVYRQTYVSPTPSPQLGPVEVPGAGGDSAKGDGKVESGSLITSPIAGEKVEVKDTVPREPEERGASEHESSEAIRRIRVVEEEAQVRMVDGPPSSEREDNPWH</sequence>
<dbReference type="Pfam" id="PF03619">
    <property type="entry name" value="Solute_trans_a"/>
    <property type="match status" value="1"/>
</dbReference>
<accession>A0A1Y2CG06</accession>
<feature type="transmembrane region" description="Helical" evidence="6">
    <location>
        <begin position="34"/>
        <end position="56"/>
    </location>
</feature>
<keyword evidence="4 6" id="KW-0472">Membrane</keyword>
<reference evidence="7 8" key="1">
    <citation type="submission" date="2016-07" db="EMBL/GenBank/DDBJ databases">
        <title>Pervasive Adenine N6-methylation of Active Genes in Fungi.</title>
        <authorList>
            <consortium name="DOE Joint Genome Institute"/>
            <person name="Mondo S.J."/>
            <person name="Dannebaum R.O."/>
            <person name="Kuo R.C."/>
            <person name="Labutti K."/>
            <person name="Haridas S."/>
            <person name="Kuo A."/>
            <person name="Salamov A."/>
            <person name="Ahrendt S.R."/>
            <person name="Lipzen A."/>
            <person name="Sullivan W."/>
            <person name="Andreopoulos W.B."/>
            <person name="Clum A."/>
            <person name="Lindquist E."/>
            <person name="Daum C."/>
            <person name="Ramamoorthy G.K."/>
            <person name="Gryganskyi A."/>
            <person name="Culley D."/>
            <person name="Magnuson J.K."/>
            <person name="James T.Y."/>
            <person name="O'Malley M.A."/>
            <person name="Stajich J.E."/>
            <person name="Spatafora J.W."/>
            <person name="Visel A."/>
            <person name="Grigoriev I.V."/>
        </authorList>
    </citation>
    <scope>NUCLEOTIDE SEQUENCE [LARGE SCALE GENOMIC DNA]</scope>
    <source>
        <strain evidence="7 8">62-1032</strain>
    </source>
</reference>